<sequence length="201" mass="21863">MNIYKFGQFVCRVFFKTFFRVTVVSKHNVPESGPVLLCSNHISNLDPPLVGAFLPRHMAFLAKGELFSFKPFGVLLHALGAVPIKRGGGDRQALKAGLGVLKENQGLVMFPEGTRSKTGELGEGLAGAGFFATRSDATVVPCAVVGKYRPFAKIKVIYGRPIPMDDLREGKSSSSEATERIMAHIAHVKANGDTPYIEERE</sequence>
<reference evidence="4 5" key="1">
    <citation type="submission" date="2018-03" db="EMBL/GenBank/DDBJ databases">
        <title>Genomic Encyclopedia of Type Strains, Phase III (KMG-III): the genomes of soil and plant-associated and newly described type strains.</title>
        <authorList>
            <person name="Whitman W."/>
        </authorList>
    </citation>
    <scope>NUCLEOTIDE SEQUENCE [LARGE SCALE GENOMIC DNA]</scope>
    <source>
        <strain evidence="4 5">CGMCC 1.07653</strain>
    </source>
</reference>
<evidence type="ECO:0000259" key="3">
    <source>
        <dbReference type="SMART" id="SM00563"/>
    </source>
</evidence>
<gene>
    <name evidence="4" type="ORF">B0H94_10389</name>
</gene>
<dbReference type="GO" id="GO:0006654">
    <property type="term" value="P:phosphatidic acid biosynthetic process"/>
    <property type="evidence" value="ECO:0007669"/>
    <property type="project" value="TreeGrafter"/>
</dbReference>
<dbReference type="AlphaFoldDB" id="A0A2P8HW65"/>
<name>A0A2P8HW65_9BACI</name>
<dbReference type="SMART" id="SM00563">
    <property type="entry name" value="PlsC"/>
    <property type="match status" value="1"/>
</dbReference>
<keyword evidence="1 4" id="KW-0808">Transferase</keyword>
<organism evidence="4 5">
    <name type="scientific">Salsuginibacillus halophilus</name>
    <dbReference type="NCBI Taxonomy" id="517424"/>
    <lineage>
        <taxon>Bacteria</taxon>
        <taxon>Bacillati</taxon>
        <taxon>Bacillota</taxon>
        <taxon>Bacilli</taxon>
        <taxon>Bacillales</taxon>
        <taxon>Bacillaceae</taxon>
        <taxon>Salsuginibacillus</taxon>
    </lineage>
</organism>
<accession>A0A2P8HW65</accession>
<keyword evidence="5" id="KW-1185">Reference proteome</keyword>
<evidence type="ECO:0000256" key="2">
    <source>
        <dbReference type="ARBA" id="ARBA00023315"/>
    </source>
</evidence>
<dbReference type="SUPFAM" id="SSF69593">
    <property type="entry name" value="Glycerol-3-phosphate (1)-acyltransferase"/>
    <property type="match status" value="1"/>
</dbReference>
<dbReference type="EMBL" id="PYAV01000003">
    <property type="protein sequence ID" value="PSL50477.1"/>
    <property type="molecule type" value="Genomic_DNA"/>
</dbReference>
<evidence type="ECO:0000313" key="5">
    <source>
        <dbReference type="Proteomes" id="UP000242310"/>
    </source>
</evidence>
<evidence type="ECO:0000313" key="4">
    <source>
        <dbReference type="EMBL" id="PSL50477.1"/>
    </source>
</evidence>
<dbReference type="Pfam" id="PF01553">
    <property type="entry name" value="Acyltransferase"/>
    <property type="match status" value="1"/>
</dbReference>
<dbReference type="Proteomes" id="UP000242310">
    <property type="component" value="Unassembled WGS sequence"/>
</dbReference>
<evidence type="ECO:0000256" key="1">
    <source>
        <dbReference type="ARBA" id="ARBA00022679"/>
    </source>
</evidence>
<protein>
    <submittedName>
        <fullName evidence="4">1-acyl-sn-glycerol-3-phosphate acyltransferase</fullName>
    </submittedName>
</protein>
<dbReference type="PANTHER" id="PTHR10434">
    <property type="entry name" value="1-ACYL-SN-GLYCEROL-3-PHOSPHATE ACYLTRANSFERASE"/>
    <property type="match status" value="1"/>
</dbReference>
<dbReference type="GO" id="GO:0003841">
    <property type="term" value="F:1-acylglycerol-3-phosphate O-acyltransferase activity"/>
    <property type="evidence" value="ECO:0007669"/>
    <property type="project" value="TreeGrafter"/>
</dbReference>
<comment type="caution">
    <text evidence="4">The sequence shown here is derived from an EMBL/GenBank/DDBJ whole genome shotgun (WGS) entry which is preliminary data.</text>
</comment>
<feature type="domain" description="Phospholipid/glycerol acyltransferase" evidence="3">
    <location>
        <begin position="35"/>
        <end position="147"/>
    </location>
</feature>
<keyword evidence="2 4" id="KW-0012">Acyltransferase</keyword>
<dbReference type="InterPro" id="IPR002123">
    <property type="entry name" value="Plipid/glycerol_acylTrfase"/>
</dbReference>
<proteinExistence type="predicted"/>
<dbReference type="OrthoDB" id="9803035at2"/>
<dbReference type="RefSeq" id="WP_106587806.1">
    <property type="nucleotide sequence ID" value="NZ_PYAV01000003.1"/>
</dbReference>
<dbReference type="PANTHER" id="PTHR10434:SF40">
    <property type="entry name" value="1-ACYL-SN-GLYCEROL-3-PHOSPHATE ACYLTRANSFERASE"/>
    <property type="match status" value="1"/>
</dbReference>
<dbReference type="CDD" id="cd07989">
    <property type="entry name" value="LPLAT_AGPAT-like"/>
    <property type="match status" value="1"/>
</dbReference>